<proteinExistence type="inferred from homology"/>
<dbReference type="GO" id="GO:0005102">
    <property type="term" value="F:signaling receptor binding"/>
    <property type="evidence" value="ECO:0000318"/>
    <property type="project" value="GO_Central"/>
</dbReference>
<dbReference type="Gene3D" id="1.10.533.10">
    <property type="entry name" value="Death Domain, Fas"/>
    <property type="match status" value="1"/>
</dbReference>
<dbReference type="Gene3D" id="3.40.50.300">
    <property type="entry name" value="P-loop containing nucleotide triphosphate hydrolases"/>
    <property type="match status" value="1"/>
</dbReference>
<dbReference type="InterPro" id="IPR036388">
    <property type="entry name" value="WH-like_DNA-bd_sf"/>
</dbReference>
<dbReference type="PROSITE" id="PS50017">
    <property type="entry name" value="DEATH_DOMAIN"/>
    <property type="match status" value="1"/>
</dbReference>
<dbReference type="GO" id="GO:0005886">
    <property type="term" value="C:plasma membrane"/>
    <property type="evidence" value="ECO:0000318"/>
    <property type="project" value="GO_Central"/>
</dbReference>
<dbReference type="InterPro" id="IPR011029">
    <property type="entry name" value="DEATH-like_dom_sf"/>
</dbReference>
<dbReference type="HOGENOM" id="CLU_258303_0_0_1"/>
<evidence type="ECO:0000313" key="5">
    <source>
        <dbReference type="Proteomes" id="UP000001593"/>
    </source>
</evidence>
<feature type="region of interest" description="Disordered" evidence="2">
    <location>
        <begin position="1"/>
        <end position="41"/>
    </location>
</feature>
<dbReference type="Pfam" id="PF08477">
    <property type="entry name" value="Roc"/>
    <property type="match status" value="1"/>
</dbReference>
<accession>A7RN40</accession>
<dbReference type="Proteomes" id="UP000001593">
    <property type="component" value="Unassembled WGS sequence"/>
</dbReference>
<name>A7RN40_NEMVE</name>
<dbReference type="InterPro" id="IPR000488">
    <property type="entry name" value="Death_dom"/>
</dbReference>
<reference evidence="4 5" key="1">
    <citation type="journal article" date="2007" name="Science">
        <title>Sea anemone genome reveals ancestral eumetazoan gene repertoire and genomic organization.</title>
        <authorList>
            <person name="Putnam N.H."/>
            <person name="Srivastava M."/>
            <person name="Hellsten U."/>
            <person name="Dirks B."/>
            <person name="Chapman J."/>
            <person name="Salamov A."/>
            <person name="Terry A."/>
            <person name="Shapiro H."/>
            <person name="Lindquist E."/>
            <person name="Kapitonov V.V."/>
            <person name="Jurka J."/>
            <person name="Genikhovich G."/>
            <person name="Grigoriev I.V."/>
            <person name="Lucas S.M."/>
            <person name="Steele R.E."/>
            <person name="Finnerty J.R."/>
            <person name="Technau U."/>
            <person name="Martindale M.Q."/>
            <person name="Rokhsar D.S."/>
        </authorList>
    </citation>
    <scope>NUCLEOTIDE SEQUENCE [LARGE SCALE GENOMIC DNA]</scope>
    <source>
        <strain evidence="5">CH2 X CH6</strain>
    </source>
</reference>
<dbReference type="SMART" id="SM00220">
    <property type="entry name" value="S_TKc"/>
    <property type="match status" value="1"/>
</dbReference>
<sequence length="1342" mass="152126">MSEALSKNQKPPDNVSSEEAVDDWTGVHGSHNIDSPSETRLPTLDHLSRQAPYNNLDTQGSHNIDREYKPKTMEYTTRDMGELSYSEDQVTLAISQIRKTAFSSQEQLYLLLVYNDLQEWFNILCYDFNTWSLEQLEQLVLTNQLRNANPLGYKLTQLKLQNILQQSTITDYQRIINSMNIEANAYRGFLLTHGIKIIEREDIIVRTRIAHNSTFCGTVYKAEWRRPNGTTVDVCVRYAEDFGQEDRFLEEAKWLAKLHHENILQLYGVVVFGPYAHSVALVLEYANRGSLLECSSRQEITTVRAVHSIACQIAAALVYLEENGFKAFSIGLYSFFVFDNQKIKFGGFQSSLLIFDTSEKSTSAVYRYGHLLLDLFQNLPTLQRSYKLFGQYWQQFAPKKIVEVCQICISPVDNKQMSIKEVLLMLEQIKFTVLTVKEDYTSHTPIEMNLKKGEEITVLSEDPSWVIQFTEVFVFYVPAEILARGPEAEHAYRNALLEGKVQVYRGRIMLIGQDRAGKTSLKKSLLGIPFDPGEVSTEGIEVDPSTFEVDVEQVSRWQRLCDSDKAGNSNNQSVRALARLIAEELFRGQASQDMPDVKAIASLAQRQDLADASLVETAFLLTSCRWTGLCYRMGYSLLGKVTTSVEQLSIESDDPIDSTVPNVEEHSFITETETIALKLSLPEELVALVSQELGSLLAKKNGDHMETRKETVLDVWDFAGQHLYYATHPVFFSSRAVYVLTHNLSKNLNERAEPCMRQGVADIKLDNANNETNLENLISWLVTVHCIQSLEERDKEAELLSDKTGTTRATKTKYLRPPVLIVGTHADQPCVPVKQAHALLAEAICGKTYDEHVIRPFFSVDNTKSSDDQGIQDLKTKIANVLESEPYMGETLPAKWFNFEKAIAEQIERNVYFLPLSEVRRIAQTECFIIDDQEVNTMLNFYHDLRVIVKHAGTVVLQSQWLINLFKKLITVRTFDHMDPTHAKYWKTLEKTGTLHQSLIDHVFGEIVPGNSQAQQDLLSMMERYGLIARLNAPDENSQQSVQYFVPAQLTSSPESLTKACPKDGDPCPLLIHFPDGFVPHGLFPQLVSRLIVKFSELGFSHKPKLHRNGARFFIGPSRDFDLYLVCCKRYVKATLTAGTPTALQACNVGLPKQVRMLLEDALSELSREWDWLERMSTELCVLCCACAVEECEEHSQVECPDEGCGHVISVEERPLVCENVSERARLVAPGLERWFDDEHVDETCECVPKTGQPSREDLVLLADDIGVVWERLGRALGLKDSILEQLKADESKLYERCYGMLERWNQTQGASATFENLGQALLHSTVLRRDLARKYCGMVTV</sequence>
<dbReference type="GO" id="GO:0031349">
    <property type="term" value="P:positive regulation of defense response"/>
    <property type="evidence" value="ECO:0007669"/>
    <property type="project" value="UniProtKB-ARBA"/>
</dbReference>
<dbReference type="InterPro" id="IPR001245">
    <property type="entry name" value="Ser-Thr/Tyr_kinase_cat_dom"/>
</dbReference>
<dbReference type="FunFam" id="1.10.533.10:FF:000129">
    <property type="entry name" value="Predicted protein"/>
    <property type="match status" value="1"/>
</dbReference>
<dbReference type="STRING" id="45351.A7RN40"/>
<dbReference type="GO" id="GO:0005524">
    <property type="term" value="F:ATP binding"/>
    <property type="evidence" value="ECO:0007669"/>
    <property type="project" value="InterPro"/>
</dbReference>
<dbReference type="EMBL" id="DS469522">
    <property type="protein sequence ID" value="EDO47069.1"/>
    <property type="molecule type" value="Genomic_DNA"/>
</dbReference>
<evidence type="ECO:0000313" key="4">
    <source>
        <dbReference type="EMBL" id="EDO47069.1"/>
    </source>
</evidence>
<dbReference type="GO" id="GO:1902533">
    <property type="term" value="P:positive regulation of intracellular signal transduction"/>
    <property type="evidence" value="ECO:0007669"/>
    <property type="project" value="UniProtKB-ARBA"/>
</dbReference>
<dbReference type="InterPro" id="IPR011009">
    <property type="entry name" value="Kinase-like_dom_sf"/>
</dbReference>
<dbReference type="SUPFAM" id="SSF52540">
    <property type="entry name" value="P-loop containing nucleoside triphosphate hydrolases"/>
    <property type="match status" value="1"/>
</dbReference>
<dbReference type="Pfam" id="PF00531">
    <property type="entry name" value="Death"/>
    <property type="match status" value="1"/>
</dbReference>
<dbReference type="SMART" id="SM00005">
    <property type="entry name" value="DEATH"/>
    <property type="match status" value="1"/>
</dbReference>
<dbReference type="PANTHER" id="PTHR47508">
    <property type="entry name" value="SAM DOMAIN-CONTAINING PROTEIN-RELATED"/>
    <property type="match status" value="1"/>
</dbReference>
<dbReference type="FunFam" id="1.10.10.10:FF:001258">
    <property type="entry name" value="Predicted protein"/>
    <property type="match status" value="1"/>
</dbReference>
<evidence type="ECO:0000259" key="3">
    <source>
        <dbReference type="PROSITE" id="PS50017"/>
    </source>
</evidence>
<comment type="similarity">
    <text evidence="1">Belongs to the protein kinase superfamily. TKL Ser/Thr protein kinase family. ROCO subfamily.</text>
</comment>
<dbReference type="GO" id="GO:0004715">
    <property type="term" value="F:non-membrane spanning protein tyrosine kinase activity"/>
    <property type="evidence" value="ECO:0000318"/>
    <property type="project" value="GO_Central"/>
</dbReference>
<evidence type="ECO:0000256" key="2">
    <source>
        <dbReference type="SAM" id="MobiDB-lite"/>
    </source>
</evidence>
<dbReference type="Pfam" id="PF07714">
    <property type="entry name" value="PK_Tyr_Ser-Thr"/>
    <property type="match status" value="1"/>
</dbReference>
<dbReference type="OMA" id="VEECEEH"/>
<feature type="compositionally biased region" description="Polar residues" evidence="2">
    <location>
        <begin position="1"/>
        <end position="17"/>
    </location>
</feature>
<dbReference type="PANTHER" id="PTHR47508:SF1">
    <property type="entry name" value="NON-SPECIFIC SERINE_THREONINE PROTEIN KINASE"/>
    <property type="match status" value="1"/>
</dbReference>
<dbReference type="SUPFAM" id="SSF56112">
    <property type="entry name" value="Protein kinase-like (PK-like)"/>
    <property type="match status" value="1"/>
</dbReference>
<dbReference type="CDD" id="cd01670">
    <property type="entry name" value="Death"/>
    <property type="match status" value="1"/>
</dbReference>
<keyword evidence="5" id="KW-1185">Reference proteome</keyword>
<dbReference type="Gene3D" id="1.10.10.10">
    <property type="entry name" value="Winged helix-like DNA-binding domain superfamily/Winged helix DNA-binding domain"/>
    <property type="match status" value="1"/>
</dbReference>
<dbReference type="PhylomeDB" id="A7RN40"/>
<dbReference type="GO" id="GO:0030154">
    <property type="term" value="P:cell differentiation"/>
    <property type="evidence" value="ECO:0000318"/>
    <property type="project" value="GO_Central"/>
</dbReference>
<dbReference type="Gene3D" id="1.10.510.10">
    <property type="entry name" value="Transferase(Phosphotransferase) domain 1"/>
    <property type="match status" value="1"/>
</dbReference>
<dbReference type="InParanoid" id="A7RN40"/>
<dbReference type="InterPro" id="IPR000719">
    <property type="entry name" value="Prot_kinase_dom"/>
</dbReference>
<dbReference type="SUPFAM" id="SSF47986">
    <property type="entry name" value="DEATH domain"/>
    <property type="match status" value="1"/>
</dbReference>
<organism evidence="4 5">
    <name type="scientific">Nematostella vectensis</name>
    <name type="common">Starlet sea anemone</name>
    <dbReference type="NCBI Taxonomy" id="45351"/>
    <lineage>
        <taxon>Eukaryota</taxon>
        <taxon>Metazoa</taxon>
        <taxon>Cnidaria</taxon>
        <taxon>Anthozoa</taxon>
        <taxon>Hexacorallia</taxon>
        <taxon>Actiniaria</taxon>
        <taxon>Edwardsiidae</taxon>
        <taxon>Nematostella</taxon>
    </lineage>
</organism>
<dbReference type="eggNOG" id="KOG4278">
    <property type="taxonomic scope" value="Eukaryota"/>
</dbReference>
<dbReference type="GO" id="GO:0007169">
    <property type="term" value="P:cell surface receptor protein tyrosine kinase signaling pathway"/>
    <property type="evidence" value="ECO:0000318"/>
    <property type="project" value="GO_Central"/>
</dbReference>
<evidence type="ECO:0000256" key="1">
    <source>
        <dbReference type="ARBA" id="ARBA00008171"/>
    </source>
</evidence>
<dbReference type="InterPro" id="IPR027417">
    <property type="entry name" value="P-loop_NTPase"/>
</dbReference>
<gene>
    <name evidence="4" type="ORF">NEMVEDRAFT_v1g239513</name>
</gene>
<feature type="domain" description="Death" evidence="3">
    <location>
        <begin position="1255"/>
        <end position="1322"/>
    </location>
</feature>
<protein>
    <recommendedName>
        <fullName evidence="3">Death domain-containing protein</fullName>
    </recommendedName>
</protein>